<dbReference type="EMBL" id="JBHLXH010000001">
    <property type="protein sequence ID" value="MFC0221218.1"/>
    <property type="molecule type" value="Genomic_DNA"/>
</dbReference>
<dbReference type="Pfam" id="PF12728">
    <property type="entry name" value="HTH_17"/>
    <property type="match status" value="1"/>
</dbReference>
<dbReference type="InterPro" id="IPR041657">
    <property type="entry name" value="HTH_17"/>
</dbReference>
<keyword evidence="4" id="KW-1185">Reference proteome</keyword>
<dbReference type="Proteomes" id="UP001589698">
    <property type="component" value="Unassembled WGS sequence"/>
</dbReference>
<proteinExistence type="predicted"/>
<comment type="caution">
    <text evidence="3">The sequence shown here is derived from an EMBL/GenBank/DDBJ whole genome shotgun (WGS) entry which is preliminary data.</text>
</comment>
<organism evidence="3 4">
    <name type="scientific">Nocardioides zeicaulis</name>
    <dbReference type="NCBI Taxonomy" id="1776857"/>
    <lineage>
        <taxon>Bacteria</taxon>
        <taxon>Bacillati</taxon>
        <taxon>Actinomycetota</taxon>
        <taxon>Actinomycetes</taxon>
        <taxon>Propionibacteriales</taxon>
        <taxon>Nocardioidaceae</taxon>
        <taxon>Nocardioides</taxon>
    </lineage>
</organism>
<evidence type="ECO:0000259" key="2">
    <source>
        <dbReference type="Pfam" id="PF12728"/>
    </source>
</evidence>
<feature type="region of interest" description="Disordered" evidence="1">
    <location>
        <begin position="61"/>
        <end position="86"/>
    </location>
</feature>
<feature type="domain" description="Helix-turn-helix" evidence="2">
    <location>
        <begin position="102"/>
        <end position="139"/>
    </location>
</feature>
<evidence type="ECO:0000313" key="4">
    <source>
        <dbReference type="Proteomes" id="UP001589698"/>
    </source>
</evidence>
<evidence type="ECO:0000256" key="1">
    <source>
        <dbReference type="SAM" id="MobiDB-lite"/>
    </source>
</evidence>
<dbReference type="RefSeq" id="WP_378516917.1">
    <property type="nucleotide sequence ID" value="NZ_CBCSDI010000028.1"/>
</dbReference>
<evidence type="ECO:0000313" key="3">
    <source>
        <dbReference type="EMBL" id="MFC0221218.1"/>
    </source>
</evidence>
<reference evidence="3 4" key="1">
    <citation type="submission" date="2024-09" db="EMBL/GenBank/DDBJ databases">
        <authorList>
            <person name="Sun Q."/>
            <person name="Mori K."/>
        </authorList>
    </citation>
    <scope>NUCLEOTIDE SEQUENCE [LARGE SCALE GENOMIC DNA]</scope>
    <source>
        <strain evidence="3 4">CCM 8654</strain>
    </source>
</reference>
<protein>
    <submittedName>
        <fullName evidence="3">Helix-turn-helix domain-containing protein</fullName>
    </submittedName>
</protein>
<name>A0ABV6DWW5_9ACTN</name>
<sequence length="226" mass="24411">MSDSETWVSWEEAARLTGLPVPTVEHAVRVGRINRRTTHGSRPTLDRTSVLEWAAWHRTEAAGKAERRATRGRAKGARTSSRPRAAANWPRLDATGLASGDWLTVAEAADALGCSESSVLRLARAGHLDARSAIRPAGQRPAAVYSSTSVEKVKAERAAEADAWVTWEEAARIVGCSPFPIPALIAEGLLVQRPGPHWKPSISRASAIAAAPVWAKRQRRAARAPR</sequence>
<gene>
    <name evidence="3" type="ORF">ACFFJG_01895</name>
</gene>
<accession>A0ABV6DWW5</accession>